<dbReference type="PANTHER" id="PTHR33169:SF27">
    <property type="entry name" value="TRANSCRIPTIONAL REGULATOR PADR FAMILY PROTEIN"/>
    <property type="match status" value="1"/>
</dbReference>
<sequence length="225" mass="24884">MAKRRKVGNLMALAVLSVLAQRPMHPYEIATALRGWGKDQDMPIKWGSLYTVVGNLDRHGFIAAAESVRAGRRPERTVYRITDAGRAELVDWARELLATPMTEYPRFRAGLSVLAALHPDEAAELLRQRLHQLVDNLATARAALAGHATEVPRLFLVESEYDLVLGEAEASWIRALLAEFDAGTFPGLDQWRTFHETGELPAEVAALAERTSTPERSDSPDDTSS</sequence>
<evidence type="ECO:0000313" key="2">
    <source>
        <dbReference type="Proteomes" id="UP000248627"/>
    </source>
</evidence>
<gene>
    <name evidence="1" type="ORF">C1I93_10285</name>
</gene>
<organism evidence="1 2">
    <name type="scientific">Micromonospora endophytica</name>
    <dbReference type="NCBI Taxonomy" id="515350"/>
    <lineage>
        <taxon>Bacteria</taxon>
        <taxon>Bacillati</taxon>
        <taxon>Actinomycetota</taxon>
        <taxon>Actinomycetes</taxon>
        <taxon>Micromonosporales</taxon>
        <taxon>Micromonosporaceae</taxon>
        <taxon>Micromonospora</taxon>
    </lineage>
</organism>
<dbReference type="InterPro" id="IPR036388">
    <property type="entry name" value="WH-like_DNA-bd_sf"/>
</dbReference>
<dbReference type="InterPro" id="IPR036390">
    <property type="entry name" value="WH_DNA-bd_sf"/>
</dbReference>
<dbReference type="Pfam" id="PF03551">
    <property type="entry name" value="PadR"/>
    <property type="match status" value="1"/>
</dbReference>
<keyword evidence="2" id="KW-1185">Reference proteome</keyword>
<dbReference type="Gene3D" id="1.10.10.10">
    <property type="entry name" value="Winged helix-like DNA-binding domain superfamily/Winged helix DNA-binding domain"/>
    <property type="match status" value="1"/>
</dbReference>
<evidence type="ECO:0000313" key="1">
    <source>
        <dbReference type="EMBL" id="PZF97925.1"/>
    </source>
</evidence>
<dbReference type="InterPro" id="IPR052509">
    <property type="entry name" value="Metal_resp_DNA-bind_regulator"/>
</dbReference>
<dbReference type="Proteomes" id="UP000248627">
    <property type="component" value="Unassembled WGS sequence"/>
</dbReference>
<dbReference type="PANTHER" id="PTHR33169">
    <property type="entry name" value="PADR-FAMILY TRANSCRIPTIONAL REGULATOR"/>
    <property type="match status" value="1"/>
</dbReference>
<comment type="caution">
    <text evidence="1">The sequence shown here is derived from an EMBL/GenBank/DDBJ whole genome shotgun (WGS) entry which is preliminary data.</text>
</comment>
<accession>A0A2W2CEV0</accession>
<reference evidence="1 2" key="1">
    <citation type="submission" date="2018-01" db="EMBL/GenBank/DDBJ databases">
        <title>Draft genome sequence of Jishengella endophytica.</title>
        <authorList>
            <person name="Sahin N."/>
            <person name="Ay H."/>
            <person name="Saygin H."/>
        </authorList>
    </citation>
    <scope>NUCLEOTIDE SEQUENCE [LARGE SCALE GENOMIC DNA]</scope>
    <source>
        <strain evidence="1 2">DSM 45430</strain>
    </source>
</reference>
<dbReference type="AlphaFoldDB" id="A0A2W2CEV0"/>
<dbReference type="RefSeq" id="WP_111243043.1">
    <property type="nucleotide sequence ID" value="NZ_AP023358.1"/>
</dbReference>
<protein>
    <submittedName>
        <fullName evidence="1">PadR family transcriptional regulator</fullName>
    </submittedName>
</protein>
<dbReference type="EMBL" id="POTX01000050">
    <property type="protein sequence ID" value="PZF97925.1"/>
    <property type="molecule type" value="Genomic_DNA"/>
</dbReference>
<proteinExistence type="predicted"/>
<dbReference type="OrthoDB" id="8443918at2"/>
<dbReference type="InterPro" id="IPR005149">
    <property type="entry name" value="Tscrpt_reg_PadR_N"/>
</dbReference>
<dbReference type="SUPFAM" id="SSF46785">
    <property type="entry name" value="Winged helix' DNA-binding domain"/>
    <property type="match status" value="1"/>
</dbReference>
<name>A0A2W2CEV0_9ACTN</name>